<dbReference type="AlphaFoldDB" id="A0A410WSD1"/>
<evidence type="ECO:0000313" key="3">
    <source>
        <dbReference type="Proteomes" id="UP000288943"/>
    </source>
</evidence>
<keyword evidence="4" id="KW-1185">Reference proteome</keyword>
<dbReference type="KEGG" id="pchi:PC41400_06020"/>
<evidence type="ECO:0000313" key="2">
    <source>
        <dbReference type="EMBL" id="QAV17244.1"/>
    </source>
</evidence>
<protein>
    <submittedName>
        <fullName evidence="2">Bacteriocin-type signal sequence</fullName>
    </submittedName>
</protein>
<dbReference type="GeneID" id="95374373"/>
<evidence type="ECO:0000313" key="1">
    <source>
        <dbReference type="EMBL" id="MCY9595472.1"/>
    </source>
</evidence>
<dbReference type="RefSeq" id="WP_009672156.1">
    <property type="nucleotide sequence ID" value="NZ_CP026520.1"/>
</dbReference>
<dbReference type="EMBL" id="JAMDMJ010000008">
    <property type="protein sequence ID" value="MCY9595472.1"/>
    <property type="molecule type" value="Genomic_DNA"/>
</dbReference>
<name>A0A410WSD1_9BACL</name>
<dbReference type="Proteomes" id="UP001527202">
    <property type="component" value="Unassembled WGS sequence"/>
</dbReference>
<dbReference type="EMBL" id="CP026520">
    <property type="protein sequence ID" value="QAV17244.1"/>
    <property type="molecule type" value="Genomic_DNA"/>
</dbReference>
<dbReference type="Proteomes" id="UP000288943">
    <property type="component" value="Chromosome"/>
</dbReference>
<proteinExistence type="predicted"/>
<dbReference type="OrthoDB" id="2628936at2"/>
<reference evidence="2 3" key="1">
    <citation type="submission" date="2018-01" db="EMBL/GenBank/DDBJ databases">
        <title>The whole genome sequencing and assembly of Paenibacillus chitinolyticus KCCM 41400 strain.</title>
        <authorList>
            <person name="Kim J.-Y."/>
            <person name="Park M.-K."/>
            <person name="Lee Y.-J."/>
            <person name="Yi H."/>
            <person name="Bahn Y.-S."/>
            <person name="Kim J.F."/>
            <person name="Lee D.-W."/>
        </authorList>
    </citation>
    <scope>NUCLEOTIDE SEQUENCE [LARGE SCALE GENOMIC DNA]</scope>
    <source>
        <strain evidence="2 3">KCCM 41400</strain>
    </source>
</reference>
<organism evidence="2 3">
    <name type="scientific">Paenibacillus chitinolyticus</name>
    <dbReference type="NCBI Taxonomy" id="79263"/>
    <lineage>
        <taxon>Bacteria</taxon>
        <taxon>Bacillati</taxon>
        <taxon>Bacillota</taxon>
        <taxon>Bacilli</taxon>
        <taxon>Bacillales</taxon>
        <taxon>Paenibacillaceae</taxon>
        <taxon>Paenibacillus</taxon>
    </lineage>
</organism>
<evidence type="ECO:0000313" key="4">
    <source>
        <dbReference type="Proteomes" id="UP001527202"/>
    </source>
</evidence>
<sequence length="73" mass="7934">MKTLKSNHSFTKLDETEMMNVNGGDWRDHARWTADFLRGLFSNPLGCGLGDVTGGNSKPAKGCSPYPAKNSNC</sequence>
<reference evidence="1 4" key="2">
    <citation type="submission" date="2022-05" db="EMBL/GenBank/DDBJ databases">
        <title>Genome Sequencing of Bee-Associated Microbes.</title>
        <authorList>
            <person name="Dunlap C."/>
        </authorList>
    </citation>
    <scope>NUCLEOTIDE SEQUENCE [LARGE SCALE GENOMIC DNA]</scope>
    <source>
        <strain evidence="1 4">NRRL B-23120</strain>
    </source>
</reference>
<gene>
    <name evidence="1" type="ORF">M5X16_06795</name>
    <name evidence="2" type="ORF">PC41400_06020</name>
</gene>
<accession>A0A410WSD1</accession>